<keyword evidence="7" id="KW-1185">Reference proteome</keyword>
<evidence type="ECO:0000256" key="3">
    <source>
        <dbReference type="ARBA" id="ARBA00022729"/>
    </source>
</evidence>
<dbReference type="EMBL" id="JAVDYB010000001">
    <property type="protein sequence ID" value="MDR7273936.1"/>
    <property type="molecule type" value="Genomic_DNA"/>
</dbReference>
<dbReference type="PANTHER" id="PTHR30085">
    <property type="entry name" value="AMINO ACID ABC TRANSPORTER PERMEASE"/>
    <property type="match status" value="1"/>
</dbReference>
<evidence type="ECO:0000313" key="7">
    <source>
        <dbReference type="Proteomes" id="UP001183643"/>
    </source>
</evidence>
<dbReference type="AlphaFoldDB" id="A0AAE3YLB6"/>
<organism evidence="6 7">
    <name type="scientific">Catenuloplanes atrovinosus</name>
    <dbReference type="NCBI Taxonomy" id="137266"/>
    <lineage>
        <taxon>Bacteria</taxon>
        <taxon>Bacillati</taxon>
        <taxon>Actinomycetota</taxon>
        <taxon>Actinomycetes</taxon>
        <taxon>Micromonosporales</taxon>
        <taxon>Micromonosporaceae</taxon>
        <taxon>Catenuloplanes</taxon>
    </lineage>
</organism>
<protein>
    <submittedName>
        <fullName evidence="6">Glutamate transport system substrate-binding protein</fullName>
    </submittedName>
</protein>
<feature type="domain" description="Solute-binding protein family 3/N-terminal" evidence="5">
    <location>
        <begin position="45"/>
        <end position="277"/>
    </location>
</feature>
<comment type="similarity">
    <text evidence="1">Belongs to the bacterial solute-binding protein 3 family.</text>
</comment>
<name>A0AAE3YLB6_9ACTN</name>
<dbReference type="InterPro" id="IPR051455">
    <property type="entry name" value="Bact_solute-bind_prot3"/>
</dbReference>
<reference evidence="6" key="1">
    <citation type="submission" date="2023-07" db="EMBL/GenBank/DDBJ databases">
        <title>Sequencing the genomes of 1000 actinobacteria strains.</title>
        <authorList>
            <person name="Klenk H.-P."/>
        </authorList>
    </citation>
    <scope>NUCLEOTIDE SEQUENCE</scope>
    <source>
        <strain evidence="6">DSM 44707</strain>
    </source>
</reference>
<proteinExistence type="inferred from homology"/>
<accession>A0AAE3YLB6</accession>
<keyword evidence="2" id="KW-0813">Transport</keyword>
<dbReference type="Gene3D" id="3.40.190.10">
    <property type="entry name" value="Periplasmic binding protein-like II"/>
    <property type="match status" value="2"/>
</dbReference>
<dbReference type="Pfam" id="PF00497">
    <property type="entry name" value="SBP_bac_3"/>
    <property type="match status" value="1"/>
</dbReference>
<dbReference type="PANTHER" id="PTHR30085:SF6">
    <property type="entry name" value="ABC TRANSPORTER GLUTAMINE-BINDING PROTEIN GLNH"/>
    <property type="match status" value="1"/>
</dbReference>
<feature type="region of interest" description="Disordered" evidence="4">
    <location>
        <begin position="277"/>
        <end position="308"/>
    </location>
</feature>
<gene>
    <name evidence="6" type="ORF">J2S41_000714</name>
</gene>
<dbReference type="InterPro" id="IPR001638">
    <property type="entry name" value="Solute-binding_3/MltF_N"/>
</dbReference>
<dbReference type="GO" id="GO:0005576">
    <property type="term" value="C:extracellular region"/>
    <property type="evidence" value="ECO:0007669"/>
    <property type="project" value="TreeGrafter"/>
</dbReference>
<dbReference type="GO" id="GO:0006865">
    <property type="term" value="P:amino acid transport"/>
    <property type="evidence" value="ECO:0007669"/>
    <property type="project" value="TreeGrafter"/>
</dbReference>
<dbReference type="Proteomes" id="UP001183643">
    <property type="component" value="Unassembled WGS sequence"/>
</dbReference>
<dbReference type="GO" id="GO:0030288">
    <property type="term" value="C:outer membrane-bounded periplasmic space"/>
    <property type="evidence" value="ECO:0007669"/>
    <property type="project" value="TreeGrafter"/>
</dbReference>
<evidence type="ECO:0000256" key="2">
    <source>
        <dbReference type="ARBA" id="ARBA00022448"/>
    </source>
</evidence>
<evidence type="ECO:0000259" key="5">
    <source>
        <dbReference type="SMART" id="SM00062"/>
    </source>
</evidence>
<dbReference type="RefSeq" id="WP_310362998.1">
    <property type="nucleotide sequence ID" value="NZ_JAVDYB010000001.1"/>
</dbReference>
<dbReference type="SMART" id="SM00062">
    <property type="entry name" value="PBPb"/>
    <property type="match status" value="1"/>
</dbReference>
<evidence type="ECO:0000313" key="6">
    <source>
        <dbReference type="EMBL" id="MDR7273936.1"/>
    </source>
</evidence>
<comment type="caution">
    <text evidence="6">The sequence shown here is derived from an EMBL/GenBank/DDBJ whole genome shotgun (WGS) entry which is preliminary data.</text>
</comment>
<keyword evidence="3" id="KW-0732">Signal</keyword>
<evidence type="ECO:0000256" key="1">
    <source>
        <dbReference type="ARBA" id="ARBA00010333"/>
    </source>
</evidence>
<sequence length="308" mass="33546">MRFRFVTLAGLSVLVVAITVSLVFLGRTPSVDELRAEAGLNGKRSLRIGVKFDQPGIAERQPDGTFTGFDIEIAYLVAEDLGFRRNEVEFYQIQSEDRERMQAETPDGANVVIVDLVIASFSITEERKSTPGVSFSAPYLYTEQSVLTLGDHPPVATLDDLRGKRVCSLATATSATAAAAAGNIVQSQLTISECVKALRAGQVEAVSTDAAILGGIRAKNPDLRHWDIGLTTTEAYGINVGENDALLQLVNLSLWHSREDPDDARWEEAFDRNIRSSVPHNPGVPLARPEQPQVDKPEVREWFSGGLG</sequence>
<evidence type="ECO:0000256" key="4">
    <source>
        <dbReference type="SAM" id="MobiDB-lite"/>
    </source>
</evidence>
<dbReference type="SUPFAM" id="SSF53850">
    <property type="entry name" value="Periplasmic binding protein-like II"/>
    <property type="match status" value="1"/>
</dbReference>